<organism evidence="3 4">
    <name type="scientific">Saprolegnia diclina (strain VS20)</name>
    <dbReference type="NCBI Taxonomy" id="1156394"/>
    <lineage>
        <taxon>Eukaryota</taxon>
        <taxon>Sar</taxon>
        <taxon>Stramenopiles</taxon>
        <taxon>Oomycota</taxon>
        <taxon>Saprolegniomycetes</taxon>
        <taxon>Saprolegniales</taxon>
        <taxon>Saprolegniaceae</taxon>
        <taxon>Saprolegnia</taxon>
    </lineage>
</organism>
<dbReference type="GeneID" id="19952133"/>
<evidence type="ECO:0000256" key="1">
    <source>
        <dbReference type="SAM" id="SignalP"/>
    </source>
</evidence>
<feature type="signal peptide" evidence="1">
    <location>
        <begin position="1"/>
        <end position="16"/>
    </location>
</feature>
<proteinExistence type="predicted"/>
<dbReference type="SMART" id="SM00458">
    <property type="entry name" value="RICIN"/>
    <property type="match status" value="1"/>
</dbReference>
<feature type="chain" id="PRO_5004584069" description="Ricin B lectin domain-containing protein" evidence="1">
    <location>
        <begin position="17"/>
        <end position="285"/>
    </location>
</feature>
<dbReference type="RefSeq" id="XP_008615665.1">
    <property type="nucleotide sequence ID" value="XM_008617443.1"/>
</dbReference>
<evidence type="ECO:0000259" key="2">
    <source>
        <dbReference type="SMART" id="SM00458"/>
    </source>
</evidence>
<dbReference type="EMBL" id="JH767172">
    <property type="protein sequence ID" value="EQC30927.1"/>
    <property type="molecule type" value="Genomic_DNA"/>
</dbReference>
<accession>T0RLQ3</accession>
<keyword evidence="1" id="KW-0732">Signal</keyword>
<dbReference type="InterPro" id="IPR000772">
    <property type="entry name" value="Ricin_B_lectin"/>
</dbReference>
<dbReference type="InterPro" id="IPR035992">
    <property type="entry name" value="Ricin_B-like_lectins"/>
</dbReference>
<evidence type="ECO:0000313" key="4">
    <source>
        <dbReference type="Proteomes" id="UP000030762"/>
    </source>
</evidence>
<feature type="domain" description="Ricin B lectin" evidence="2">
    <location>
        <begin position="166"/>
        <end position="281"/>
    </location>
</feature>
<evidence type="ECO:0000313" key="3">
    <source>
        <dbReference type="EMBL" id="EQC30927.1"/>
    </source>
</evidence>
<dbReference type="VEuPathDB" id="FungiDB:SDRG_11406"/>
<keyword evidence="4" id="KW-1185">Reference proteome</keyword>
<dbReference type="AlphaFoldDB" id="T0RLQ3"/>
<dbReference type="InParanoid" id="T0RLQ3"/>
<dbReference type="OMA" id="QQWTIGP"/>
<reference evidence="3 4" key="1">
    <citation type="submission" date="2012-04" db="EMBL/GenBank/DDBJ databases">
        <title>The Genome Sequence of Saprolegnia declina VS20.</title>
        <authorList>
            <consortium name="The Broad Institute Genome Sequencing Platform"/>
            <person name="Russ C."/>
            <person name="Nusbaum C."/>
            <person name="Tyler B."/>
            <person name="van West P."/>
            <person name="Dieguez-Uribeondo J."/>
            <person name="de Bruijn I."/>
            <person name="Tripathy S."/>
            <person name="Jiang R."/>
            <person name="Young S.K."/>
            <person name="Zeng Q."/>
            <person name="Gargeya S."/>
            <person name="Fitzgerald M."/>
            <person name="Haas B."/>
            <person name="Abouelleil A."/>
            <person name="Alvarado L."/>
            <person name="Arachchi H.M."/>
            <person name="Berlin A."/>
            <person name="Chapman S.B."/>
            <person name="Goldberg J."/>
            <person name="Griggs A."/>
            <person name="Gujja S."/>
            <person name="Hansen M."/>
            <person name="Howarth C."/>
            <person name="Imamovic A."/>
            <person name="Larimer J."/>
            <person name="McCowen C."/>
            <person name="Montmayeur A."/>
            <person name="Murphy C."/>
            <person name="Neiman D."/>
            <person name="Pearson M."/>
            <person name="Priest M."/>
            <person name="Roberts A."/>
            <person name="Saif S."/>
            <person name="Shea T."/>
            <person name="Sisk P."/>
            <person name="Sykes S."/>
            <person name="Wortman J."/>
            <person name="Nusbaum C."/>
            <person name="Birren B."/>
        </authorList>
    </citation>
    <scope>NUCLEOTIDE SEQUENCE [LARGE SCALE GENOMIC DNA]</scope>
    <source>
        <strain evidence="3 4">VS20</strain>
    </source>
</reference>
<protein>
    <recommendedName>
        <fullName evidence="2">Ricin B lectin domain-containing protein</fullName>
    </recommendedName>
</protein>
<dbReference type="OrthoDB" id="167949at2759"/>
<dbReference type="Proteomes" id="UP000030762">
    <property type="component" value="Unassembled WGS sequence"/>
</dbReference>
<gene>
    <name evidence="3" type="ORF">SDRG_11406</name>
</gene>
<sequence length="285" mass="31576">MLRPLAVAAVLATAAAQLQEKKLCTATGLIFSEFYGKVYTDVVRNNNNEVFVYNPTDKTLMAKSNGECLEAQPFPPHPYLGYGALATAPCIPSKPMQQWTIQNDRVFIAEPPSHSLPAYCIDAHSIFQPGGNVGVGPCDFDKVTTATVLDCNVAKTKYVALKTLTTGKRLSEFYSGLYANAPANNYNEIFVWDQPNKMFKVATSGQCLDAFRDPKKMYHVHMWDCDVNNSNQKWNYNPSTKTLEHATHVGQCLHADPTYGDFRAQIMACTPNNPLQQWTIGPLVA</sequence>
<dbReference type="Gene3D" id="2.80.10.50">
    <property type="match status" value="1"/>
</dbReference>
<dbReference type="PROSITE" id="PS50231">
    <property type="entry name" value="RICIN_B_LECTIN"/>
    <property type="match status" value="2"/>
</dbReference>
<name>T0RLQ3_SAPDV</name>
<dbReference type="Pfam" id="PF00652">
    <property type="entry name" value="Ricin_B_lectin"/>
    <property type="match status" value="1"/>
</dbReference>
<dbReference type="SUPFAM" id="SSF50370">
    <property type="entry name" value="Ricin B-like lectins"/>
    <property type="match status" value="2"/>
</dbReference>
<dbReference type="STRING" id="1156394.T0RLQ3"/>